<dbReference type="STRING" id="151549.A0A4C1V1C2"/>
<organism evidence="2 3">
    <name type="scientific">Eumeta variegata</name>
    <name type="common">Bagworm moth</name>
    <name type="synonym">Eumeta japonica</name>
    <dbReference type="NCBI Taxonomy" id="151549"/>
    <lineage>
        <taxon>Eukaryota</taxon>
        <taxon>Metazoa</taxon>
        <taxon>Ecdysozoa</taxon>
        <taxon>Arthropoda</taxon>
        <taxon>Hexapoda</taxon>
        <taxon>Insecta</taxon>
        <taxon>Pterygota</taxon>
        <taxon>Neoptera</taxon>
        <taxon>Endopterygota</taxon>
        <taxon>Lepidoptera</taxon>
        <taxon>Glossata</taxon>
        <taxon>Ditrysia</taxon>
        <taxon>Tineoidea</taxon>
        <taxon>Psychidae</taxon>
        <taxon>Oiketicinae</taxon>
        <taxon>Eumeta</taxon>
    </lineage>
</organism>
<protein>
    <submittedName>
        <fullName evidence="2">Probable RNA-directed DNA polymerase from transposon BS</fullName>
    </submittedName>
</protein>
<dbReference type="SUPFAM" id="SSF56672">
    <property type="entry name" value="DNA/RNA polymerases"/>
    <property type="match status" value="1"/>
</dbReference>
<dbReference type="InterPro" id="IPR000477">
    <property type="entry name" value="RT_dom"/>
</dbReference>
<evidence type="ECO:0000313" key="2">
    <source>
        <dbReference type="EMBL" id="GBP32077.1"/>
    </source>
</evidence>
<dbReference type="AlphaFoldDB" id="A0A4C1V1C2"/>
<dbReference type="PROSITE" id="PS50878">
    <property type="entry name" value="RT_POL"/>
    <property type="match status" value="1"/>
</dbReference>
<keyword evidence="2" id="KW-0548">Nucleotidyltransferase</keyword>
<dbReference type="InterPro" id="IPR043502">
    <property type="entry name" value="DNA/RNA_pol_sf"/>
</dbReference>
<dbReference type="GO" id="GO:0003964">
    <property type="term" value="F:RNA-directed DNA polymerase activity"/>
    <property type="evidence" value="ECO:0007669"/>
    <property type="project" value="UniProtKB-KW"/>
</dbReference>
<keyword evidence="3" id="KW-1185">Reference proteome</keyword>
<sequence length="180" mass="20610">MTVMMVAIVAIVSQRHKIINLCSVKARLPRMLVRIRILNQLLQYFYNNNLMNVKQFGFTKGRSTTEVGVELIQQIFGAWEDSWDAIGVFCDLSKAFDCIHHDTLIRKLHHYDVTGRSLELLEFYPSERIQRVDINGERSSESAVNMGVPQGSVLEPFLFLVYINDLPHLVKNSHGDCIVC</sequence>
<dbReference type="Proteomes" id="UP000299102">
    <property type="component" value="Unassembled WGS sequence"/>
</dbReference>
<keyword evidence="2" id="KW-0695">RNA-directed DNA polymerase</keyword>
<dbReference type="PANTHER" id="PTHR33332">
    <property type="entry name" value="REVERSE TRANSCRIPTASE DOMAIN-CONTAINING PROTEIN"/>
    <property type="match status" value="1"/>
</dbReference>
<dbReference type="Pfam" id="PF00078">
    <property type="entry name" value="RVT_1"/>
    <property type="match status" value="1"/>
</dbReference>
<proteinExistence type="predicted"/>
<reference evidence="2 3" key="1">
    <citation type="journal article" date="2019" name="Commun. Biol.">
        <title>The bagworm genome reveals a unique fibroin gene that provides high tensile strength.</title>
        <authorList>
            <person name="Kono N."/>
            <person name="Nakamura H."/>
            <person name="Ohtoshi R."/>
            <person name="Tomita M."/>
            <person name="Numata K."/>
            <person name="Arakawa K."/>
        </authorList>
    </citation>
    <scope>NUCLEOTIDE SEQUENCE [LARGE SCALE GENOMIC DNA]</scope>
</reference>
<accession>A0A4C1V1C2</accession>
<dbReference type="EMBL" id="BGZK01000255">
    <property type="protein sequence ID" value="GBP32077.1"/>
    <property type="molecule type" value="Genomic_DNA"/>
</dbReference>
<evidence type="ECO:0000259" key="1">
    <source>
        <dbReference type="PROSITE" id="PS50878"/>
    </source>
</evidence>
<name>A0A4C1V1C2_EUMVA</name>
<gene>
    <name evidence="2" type="primary">RTase</name>
    <name evidence="2" type="ORF">EVAR_80843_1</name>
</gene>
<keyword evidence="2" id="KW-0808">Transferase</keyword>
<comment type="caution">
    <text evidence="2">The sequence shown here is derived from an EMBL/GenBank/DDBJ whole genome shotgun (WGS) entry which is preliminary data.</text>
</comment>
<feature type="domain" description="Reverse transcriptase" evidence="1">
    <location>
        <begin position="1"/>
        <end position="180"/>
    </location>
</feature>
<dbReference type="OrthoDB" id="414730at2759"/>
<evidence type="ECO:0000313" key="3">
    <source>
        <dbReference type="Proteomes" id="UP000299102"/>
    </source>
</evidence>